<reference evidence="2" key="1">
    <citation type="journal article" date="2020" name="Phytopathology">
        <title>Genome Sequence Resources of Colletotrichum truncatum, C. plurivorum, C. musicola, and C. sojae: Four Species Pathogenic to Soybean (Glycine max).</title>
        <authorList>
            <person name="Rogerio F."/>
            <person name="Boufleur T.R."/>
            <person name="Ciampi-Guillardi M."/>
            <person name="Sukno S.A."/>
            <person name="Thon M.R."/>
            <person name="Massola Junior N.S."/>
            <person name="Baroncelli R."/>
        </authorList>
    </citation>
    <scope>NUCLEOTIDE SEQUENCE</scope>
    <source>
        <strain evidence="2">LFN0074</strain>
    </source>
</reference>
<comment type="caution">
    <text evidence="2">The sequence shown here is derived from an EMBL/GenBank/DDBJ whole genome shotgun (WGS) entry which is preliminary data.</text>
</comment>
<feature type="region of interest" description="Disordered" evidence="1">
    <location>
        <begin position="1"/>
        <end position="28"/>
    </location>
</feature>
<evidence type="ECO:0000256" key="1">
    <source>
        <dbReference type="SAM" id="MobiDB-lite"/>
    </source>
</evidence>
<evidence type="ECO:0000313" key="2">
    <source>
        <dbReference type="EMBL" id="KAF6797036.1"/>
    </source>
</evidence>
<evidence type="ECO:0000313" key="3">
    <source>
        <dbReference type="Proteomes" id="UP000639643"/>
    </source>
</evidence>
<organism evidence="2 3">
    <name type="scientific">Colletotrichum musicola</name>
    <dbReference type="NCBI Taxonomy" id="2175873"/>
    <lineage>
        <taxon>Eukaryota</taxon>
        <taxon>Fungi</taxon>
        <taxon>Dikarya</taxon>
        <taxon>Ascomycota</taxon>
        <taxon>Pezizomycotina</taxon>
        <taxon>Sordariomycetes</taxon>
        <taxon>Hypocreomycetidae</taxon>
        <taxon>Glomerellales</taxon>
        <taxon>Glomerellaceae</taxon>
        <taxon>Colletotrichum</taxon>
        <taxon>Colletotrichum orchidearum species complex</taxon>
    </lineage>
</organism>
<dbReference type="EMBL" id="WIGM01001448">
    <property type="protein sequence ID" value="KAF6797036.1"/>
    <property type="molecule type" value="Genomic_DNA"/>
</dbReference>
<dbReference type="Proteomes" id="UP000639643">
    <property type="component" value="Unassembled WGS sequence"/>
</dbReference>
<sequence>MEVEAASTWMTAPRRGRGSSAIRLDSRRPPGLIAQRMERTKVVATKRQNSLQCADREVPFPCHLTSRPKSRAQHTFVKCPSPHEASWMVN</sequence>
<protein>
    <submittedName>
        <fullName evidence="2">Uncharacterized protein</fullName>
    </submittedName>
</protein>
<name>A0A8H6ITC4_9PEZI</name>
<accession>A0A8H6ITC4</accession>
<feature type="region of interest" description="Disordered" evidence="1">
    <location>
        <begin position="67"/>
        <end position="90"/>
    </location>
</feature>
<dbReference type="AlphaFoldDB" id="A0A8H6ITC4"/>
<keyword evidence="3" id="KW-1185">Reference proteome</keyword>
<gene>
    <name evidence="2" type="ORF">CMUS01_15806</name>
</gene>
<proteinExistence type="predicted"/>